<proteinExistence type="predicted"/>
<dbReference type="AlphaFoldDB" id="A0A6J1H4K3"/>
<evidence type="ECO:0000313" key="5">
    <source>
        <dbReference type="RefSeq" id="XP_022959336.1"/>
    </source>
</evidence>
<dbReference type="SUPFAM" id="SSF117070">
    <property type="entry name" value="LEA14-like"/>
    <property type="match status" value="1"/>
</dbReference>
<dbReference type="RefSeq" id="XP_022959336.1">
    <property type="nucleotide sequence ID" value="XM_023103568.1"/>
</dbReference>
<keyword evidence="2" id="KW-1133">Transmembrane helix</keyword>
<feature type="region of interest" description="Disordered" evidence="1">
    <location>
        <begin position="1"/>
        <end position="21"/>
    </location>
</feature>
<feature type="transmembrane region" description="Helical" evidence="2">
    <location>
        <begin position="40"/>
        <end position="64"/>
    </location>
</feature>
<gene>
    <name evidence="5" type="primary">LOC111460339</name>
</gene>
<evidence type="ECO:0000256" key="2">
    <source>
        <dbReference type="SAM" id="Phobius"/>
    </source>
</evidence>
<feature type="domain" description="Late embryogenesis abundant protein LEA-2 subgroup" evidence="3">
    <location>
        <begin position="101"/>
        <end position="197"/>
    </location>
</feature>
<sequence>MADKDQARPLAPATDCRPSSDDYQEKLHLKRIQRRRFIKLFCFIIGLLIILSVGVILILIFTLFQVKDPIIQMNNISITKLELINGVIPKPGSNVSLTADVSVKNPNVASFKYSNTTTTLYINETVIGEARGPPGQAKARRTVRMNLTINIVVDRLLLNLNSDMSSGKLRLRSFSRVPGRVKVLHILRRNIVVKMNCTSTINIFNKSIEDQDCKRKVKI</sequence>
<evidence type="ECO:0000256" key="1">
    <source>
        <dbReference type="SAM" id="MobiDB-lite"/>
    </source>
</evidence>
<dbReference type="Proteomes" id="UP000504609">
    <property type="component" value="Unplaced"/>
</dbReference>
<keyword evidence="2" id="KW-0812">Transmembrane</keyword>
<name>A0A6J1H4K3_CUCMO</name>
<protein>
    <submittedName>
        <fullName evidence="5">Uncharacterized protein LOC111460339</fullName>
    </submittedName>
</protein>
<keyword evidence="4" id="KW-1185">Reference proteome</keyword>
<keyword evidence="2" id="KW-0472">Membrane</keyword>
<dbReference type="Gene3D" id="2.60.40.1820">
    <property type="match status" value="1"/>
</dbReference>
<dbReference type="InterPro" id="IPR004864">
    <property type="entry name" value="LEA_2"/>
</dbReference>
<dbReference type="PANTHER" id="PTHR31852">
    <property type="entry name" value="LATE EMBRYOGENESIS ABUNDANT (LEA) HYDROXYPROLINE-RICH GLYCOPROTEIN FAMILY"/>
    <property type="match status" value="1"/>
</dbReference>
<reference evidence="5" key="1">
    <citation type="submission" date="2025-08" db="UniProtKB">
        <authorList>
            <consortium name="RefSeq"/>
        </authorList>
    </citation>
    <scope>IDENTIFICATION</scope>
    <source>
        <tissue evidence="5">Young leaves</tissue>
    </source>
</reference>
<evidence type="ECO:0000313" key="4">
    <source>
        <dbReference type="Proteomes" id="UP000504609"/>
    </source>
</evidence>
<accession>A0A6J1H4K3</accession>
<dbReference type="InterPro" id="IPR055301">
    <property type="entry name" value="Lea14-like_2"/>
</dbReference>
<evidence type="ECO:0000259" key="3">
    <source>
        <dbReference type="Pfam" id="PF03168"/>
    </source>
</evidence>
<dbReference type="Pfam" id="PF03168">
    <property type="entry name" value="LEA_2"/>
    <property type="match status" value="1"/>
</dbReference>
<dbReference type="GeneID" id="111460339"/>
<organism evidence="4 5">
    <name type="scientific">Cucurbita moschata</name>
    <name type="common">Winter crookneck squash</name>
    <name type="synonym">Cucurbita pepo var. moschata</name>
    <dbReference type="NCBI Taxonomy" id="3662"/>
    <lineage>
        <taxon>Eukaryota</taxon>
        <taxon>Viridiplantae</taxon>
        <taxon>Streptophyta</taxon>
        <taxon>Embryophyta</taxon>
        <taxon>Tracheophyta</taxon>
        <taxon>Spermatophyta</taxon>
        <taxon>Magnoliopsida</taxon>
        <taxon>eudicotyledons</taxon>
        <taxon>Gunneridae</taxon>
        <taxon>Pentapetalae</taxon>
        <taxon>rosids</taxon>
        <taxon>fabids</taxon>
        <taxon>Cucurbitales</taxon>
        <taxon>Cucurbitaceae</taxon>
        <taxon>Cucurbiteae</taxon>
        <taxon>Cucurbita</taxon>
    </lineage>
</organism>
<dbReference type="KEGG" id="cmos:111460339"/>